<organism evidence="2 3">
    <name type="scientific">Araneus ventricosus</name>
    <name type="common">Orbweaver spider</name>
    <name type="synonym">Epeira ventricosa</name>
    <dbReference type="NCBI Taxonomy" id="182803"/>
    <lineage>
        <taxon>Eukaryota</taxon>
        <taxon>Metazoa</taxon>
        <taxon>Ecdysozoa</taxon>
        <taxon>Arthropoda</taxon>
        <taxon>Chelicerata</taxon>
        <taxon>Arachnida</taxon>
        <taxon>Araneae</taxon>
        <taxon>Araneomorphae</taxon>
        <taxon>Entelegynae</taxon>
        <taxon>Araneoidea</taxon>
        <taxon>Araneidae</taxon>
        <taxon>Araneus</taxon>
    </lineage>
</organism>
<dbReference type="OrthoDB" id="6118231at2759"/>
<dbReference type="Gene3D" id="1.10.10.1450">
    <property type="match status" value="1"/>
</dbReference>
<proteinExistence type="predicted"/>
<comment type="caution">
    <text evidence="2">The sequence shown here is derived from an EMBL/GenBank/DDBJ whole genome shotgun (WGS) entry which is preliminary data.</text>
</comment>
<name>A0A4Y2TYP7_ARAVE</name>
<keyword evidence="3" id="KW-1185">Reference proteome</keyword>
<gene>
    <name evidence="2" type="ORF">AVEN_188737_1</name>
    <name evidence="1" type="ORF">AVEN_41695_1</name>
</gene>
<dbReference type="EMBL" id="BGPR01032274">
    <property type="protein sequence ID" value="GBO05758.1"/>
    <property type="molecule type" value="Genomic_DNA"/>
</dbReference>
<sequence>MAWCIPSCTCVVNGLASISSFLESCFRSSLHDGFLQISTKSSYRSEGEQAAQIYRKMKEVYGERCLAQCTIFRWCQRYEAERENIKDLPRPGQVHVVINSTTISAVHEFIR</sequence>
<reference evidence="2 3" key="1">
    <citation type="journal article" date="2019" name="Sci. Rep.">
        <title>Orb-weaving spider Araneus ventricosus genome elucidates the spidroin gene catalogue.</title>
        <authorList>
            <person name="Kono N."/>
            <person name="Nakamura H."/>
            <person name="Ohtoshi R."/>
            <person name="Moran D.A.P."/>
            <person name="Shinohara A."/>
            <person name="Yoshida Y."/>
            <person name="Fujiwara M."/>
            <person name="Mori M."/>
            <person name="Tomita M."/>
            <person name="Arakawa K."/>
        </authorList>
    </citation>
    <scope>NUCLEOTIDE SEQUENCE [LARGE SCALE GENOMIC DNA]</scope>
</reference>
<dbReference type="AlphaFoldDB" id="A0A4Y2TYP7"/>
<dbReference type="Proteomes" id="UP000499080">
    <property type="component" value="Unassembled WGS sequence"/>
</dbReference>
<dbReference type="EMBL" id="BGPR01031976">
    <property type="protein sequence ID" value="GBO05286.1"/>
    <property type="molecule type" value="Genomic_DNA"/>
</dbReference>
<accession>A0A4Y2TYP7</accession>
<protein>
    <submittedName>
        <fullName evidence="2">Uncharacterized protein</fullName>
    </submittedName>
</protein>
<evidence type="ECO:0000313" key="3">
    <source>
        <dbReference type="Proteomes" id="UP000499080"/>
    </source>
</evidence>
<evidence type="ECO:0000313" key="2">
    <source>
        <dbReference type="EMBL" id="GBO05758.1"/>
    </source>
</evidence>
<evidence type="ECO:0000313" key="1">
    <source>
        <dbReference type="EMBL" id="GBO05286.1"/>
    </source>
</evidence>